<keyword evidence="3" id="KW-1185">Reference proteome</keyword>
<comment type="caution">
    <text evidence="2">The sequence shown here is derived from an EMBL/GenBank/DDBJ whole genome shotgun (WGS) entry which is preliminary data.</text>
</comment>
<keyword evidence="1" id="KW-0812">Transmembrane</keyword>
<gene>
    <name evidence="2" type="ORF">LX74_04055</name>
</gene>
<keyword evidence="1" id="KW-0472">Membrane</keyword>
<feature type="transmembrane region" description="Helical" evidence="1">
    <location>
        <begin position="6"/>
        <end position="29"/>
    </location>
</feature>
<sequence length="44" mass="4931">MLANNPFAAYVLAALAIVAFICCVTTLAMMGIDHFKNKKPWNMW</sequence>
<evidence type="ECO:0000313" key="3">
    <source>
        <dbReference type="Proteomes" id="UP000324513"/>
    </source>
</evidence>
<name>A0ABY3NAT7_ELIMR</name>
<dbReference type="Proteomes" id="UP000324513">
    <property type="component" value="Unassembled WGS sequence"/>
</dbReference>
<keyword evidence="1" id="KW-1133">Transmembrane helix</keyword>
<accession>A0ABY3NAT7</accession>
<dbReference type="EMBL" id="VNHK01000028">
    <property type="protein sequence ID" value="TYO83763.1"/>
    <property type="molecule type" value="Genomic_DNA"/>
</dbReference>
<organism evidence="2 3">
    <name type="scientific">Elizabethkingia miricola</name>
    <name type="common">Chryseobacterium miricola</name>
    <dbReference type="NCBI Taxonomy" id="172045"/>
    <lineage>
        <taxon>Bacteria</taxon>
        <taxon>Pseudomonadati</taxon>
        <taxon>Bacteroidota</taxon>
        <taxon>Flavobacteriia</taxon>
        <taxon>Flavobacteriales</taxon>
        <taxon>Weeksellaceae</taxon>
        <taxon>Elizabethkingia</taxon>
    </lineage>
</organism>
<proteinExistence type="predicted"/>
<evidence type="ECO:0000256" key="1">
    <source>
        <dbReference type="SAM" id="Phobius"/>
    </source>
</evidence>
<evidence type="ECO:0000313" key="2">
    <source>
        <dbReference type="EMBL" id="TYO83763.1"/>
    </source>
</evidence>
<reference evidence="2 3" key="1">
    <citation type="submission" date="2019-07" db="EMBL/GenBank/DDBJ databases">
        <title>Genomic Encyclopedia of Archaeal and Bacterial Type Strains, Phase II (KMG-II): from individual species to whole genera.</title>
        <authorList>
            <person name="Goeker M."/>
        </authorList>
    </citation>
    <scope>NUCLEOTIDE SEQUENCE [LARGE SCALE GENOMIC DNA]</scope>
    <source>
        <strain evidence="2 3">DSM 14571</strain>
    </source>
</reference>
<dbReference type="RefSeq" id="WP_260213956.1">
    <property type="nucleotide sequence ID" value="NZ_FLSS01000022.1"/>
</dbReference>
<protein>
    <submittedName>
        <fullName evidence="2">Uncharacterized protein</fullName>
    </submittedName>
</protein>